<keyword evidence="3" id="KW-1185">Reference proteome</keyword>
<feature type="region of interest" description="Disordered" evidence="1">
    <location>
        <begin position="81"/>
        <end position="104"/>
    </location>
</feature>
<name>S9UL05_9TRYP</name>
<feature type="compositionally biased region" description="Acidic residues" evidence="1">
    <location>
        <begin position="208"/>
        <end position="225"/>
    </location>
</feature>
<feature type="region of interest" description="Disordered" evidence="1">
    <location>
        <begin position="120"/>
        <end position="156"/>
    </location>
</feature>
<dbReference type="AlphaFoldDB" id="S9UL05"/>
<protein>
    <submittedName>
        <fullName evidence="2">Uncharacterized protein</fullName>
    </submittedName>
</protein>
<evidence type="ECO:0000256" key="1">
    <source>
        <dbReference type="SAM" id="MobiDB-lite"/>
    </source>
</evidence>
<accession>S9UL05</accession>
<evidence type="ECO:0000313" key="2">
    <source>
        <dbReference type="EMBL" id="EPY15366.1"/>
    </source>
</evidence>
<organism evidence="2 3">
    <name type="scientific">Strigomonas culicis</name>
    <dbReference type="NCBI Taxonomy" id="28005"/>
    <lineage>
        <taxon>Eukaryota</taxon>
        <taxon>Discoba</taxon>
        <taxon>Euglenozoa</taxon>
        <taxon>Kinetoplastea</taxon>
        <taxon>Metakinetoplastina</taxon>
        <taxon>Trypanosomatida</taxon>
        <taxon>Trypanosomatidae</taxon>
        <taxon>Strigomonadinae</taxon>
        <taxon>Strigomonas</taxon>
    </lineage>
</organism>
<feature type="compositionally biased region" description="Basic residues" evidence="1">
    <location>
        <begin position="123"/>
        <end position="135"/>
    </location>
</feature>
<feature type="region of interest" description="Disordered" evidence="1">
    <location>
        <begin position="180"/>
        <end position="248"/>
    </location>
</feature>
<reference evidence="2 3" key="1">
    <citation type="journal article" date="2013" name="PLoS ONE">
        <title>Predicting the Proteins of Angomonas deanei, Strigomonas culicis and Their Respective Endosymbionts Reveals New Aspects of the Trypanosomatidae Family.</title>
        <authorList>
            <person name="Motta M.C."/>
            <person name="Martins A.C."/>
            <person name="de Souza S.S."/>
            <person name="Catta-Preta C.M."/>
            <person name="Silva R."/>
            <person name="Klein C.C."/>
            <person name="de Almeida L.G."/>
            <person name="de Lima Cunha O."/>
            <person name="Ciapina L.P."/>
            <person name="Brocchi M."/>
            <person name="Colabardini A.C."/>
            <person name="de Araujo Lima B."/>
            <person name="Machado C.R."/>
            <person name="de Almeida Soares C.M."/>
            <person name="Probst C.M."/>
            <person name="de Menezes C.B."/>
            <person name="Thompson C.E."/>
            <person name="Bartholomeu D.C."/>
            <person name="Gradia D.F."/>
            <person name="Pavoni D.P."/>
            <person name="Grisard E.C."/>
            <person name="Fantinatti-Garboggini F."/>
            <person name="Marchini F.K."/>
            <person name="Rodrigues-Luiz G.F."/>
            <person name="Wagner G."/>
            <person name="Goldman G.H."/>
            <person name="Fietto J.L."/>
            <person name="Elias M.C."/>
            <person name="Goldman M.H."/>
            <person name="Sagot M.F."/>
            <person name="Pereira M."/>
            <person name="Stoco P.H."/>
            <person name="de Mendonca-Neto R.P."/>
            <person name="Teixeira S.M."/>
            <person name="Maciel T.E."/>
            <person name="de Oliveira Mendes T.A."/>
            <person name="Urmenyi T.P."/>
            <person name="de Souza W."/>
            <person name="Schenkman S."/>
            <person name="de Vasconcelos A.T."/>
        </authorList>
    </citation>
    <scope>NUCLEOTIDE SEQUENCE [LARGE SCALE GENOMIC DNA]</scope>
</reference>
<gene>
    <name evidence="2" type="ORF">STCU_12081</name>
</gene>
<sequence>MTSRPDAPDVLDEADLNEARILRQEVELQELLVRQLQQRKAVRDEMLRRLRAAMHTSESFDFAELTNDAEELLHEIEERHVEAKKQPTDSTTDPTPADSTLVVEDGGGVTMDALIGIEDDGRKAKKKRKRNRRKKAGVDGPRHVDPSATEAPATATVATAEERREAAQRAALFAALETVHFDRDTTAAPPLGEEGPAWLREEEPALVAEDEYSDDFEDYQEEEREEPVATGREEGDQAEEERKEAEQK</sequence>
<feature type="compositionally biased region" description="Low complexity" evidence="1">
    <location>
        <begin position="88"/>
        <end position="100"/>
    </location>
</feature>
<comment type="caution">
    <text evidence="2">The sequence shown here is derived from an EMBL/GenBank/DDBJ whole genome shotgun (WGS) entry which is preliminary data.</text>
</comment>
<evidence type="ECO:0000313" key="3">
    <source>
        <dbReference type="Proteomes" id="UP000015354"/>
    </source>
</evidence>
<feature type="compositionally biased region" description="Basic and acidic residues" evidence="1">
    <location>
        <begin position="231"/>
        <end position="248"/>
    </location>
</feature>
<feature type="compositionally biased region" description="Basic and acidic residues" evidence="1">
    <location>
        <begin position="136"/>
        <end position="145"/>
    </location>
</feature>
<dbReference type="Proteomes" id="UP000015354">
    <property type="component" value="Unassembled WGS sequence"/>
</dbReference>
<dbReference type="EMBL" id="ATMH01012159">
    <property type="protein sequence ID" value="EPY15366.1"/>
    <property type="molecule type" value="Genomic_DNA"/>
</dbReference>
<proteinExistence type="predicted"/>